<evidence type="ECO:0000313" key="3">
    <source>
        <dbReference type="Proteomes" id="UP000663865"/>
    </source>
</evidence>
<protein>
    <submittedName>
        <fullName evidence="2">Uncharacterized protein</fullName>
    </submittedName>
</protein>
<dbReference type="Proteomes" id="UP000663865">
    <property type="component" value="Unassembled WGS sequence"/>
</dbReference>
<feature type="transmembrane region" description="Helical" evidence="1">
    <location>
        <begin position="35"/>
        <end position="56"/>
    </location>
</feature>
<feature type="transmembrane region" description="Helical" evidence="1">
    <location>
        <begin position="76"/>
        <end position="96"/>
    </location>
</feature>
<keyword evidence="1" id="KW-0812">Transmembrane</keyword>
<dbReference type="AlphaFoldDB" id="A0A818FBV1"/>
<accession>A0A818FBV1</accession>
<gene>
    <name evidence="2" type="ORF">KIK155_LOCUS13936</name>
</gene>
<evidence type="ECO:0000313" key="2">
    <source>
        <dbReference type="EMBL" id="CAF3472630.1"/>
    </source>
</evidence>
<keyword evidence="1" id="KW-1133">Transmembrane helix</keyword>
<name>A0A818FBV1_9BILA</name>
<sequence length="329" mass="37800">MLVWDQQLVSNIDTSDRQICKNKKMKLLDRPIRKFSIVLIQCLSDFTVILPVLLTGNIVKMKIDNLCFVSFDRLDLVFTMSALTFVVSDVILAVLYRRLVMYVRQTSSRVNGNQRLRIQRDLAMMRRIVVLHAQLVLVGSPALVVIILNAVRSDILPFGSMRIVFIIMNLEIFLFSANSVAIAIYMLVWDQQLVSNIDTSDRQICKNKKMKLLDRPIRKFSIVLIQCLSDFTVILPVLLTGNIVKMKIDNLCFVSFDRLDLVFTMSALTFVVSDVILAVLYRRLVMYVRQTSSRVNGNQRLRIQRDLAMMRRIVVLHAQLVLVGSPVLY</sequence>
<feature type="transmembrane region" description="Helical" evidence="1">
    <location>
        <begin position="220"/>
        <end position="241"/>
    </location>
</feature>
<feature type="transmembrane region" description="Helical" evidence="1">
    <location>
        <begin position="261"/>
        <end position="281"/>
    </location>
</feature>
<reference evidence="2" key="1">
    <citation type="submission" date="2021-02" db="EMBL/GenBank/DDBJ databases">
        <authorList>
            <person name="Nowell W R."/>
        </authorList>
    </citation>
    <scope>NUCLEOTIDE SEQUENCE</scope>
</reference>
<evidence type="ECO:0000256" key="1">
    <source>
        <dbReference type="SAM" id="Phobius"/>
    </source>
</evidence>
<feature type="transmembrane region" description="Helical" evidence="1">
    <location>
        <begin position="163"/>
        <end position="188"/>
    </location>
</feature>
<organism evidence="2 3">
    <name type="scientific">Rotaria socialis</name>
    <dbReference type="NCBI Taxonomy" id="392032"/>
    <lineage>
        <taxon>Eukaryota</taxon>
        <taxon>Metazoa</taxon>
        <taxon>Spiralia</taxon>
        <taxon>Gnathifera</taxon>
        <taxon>Rotifera</taxon>
        <taxon>Eurotatoria</taxon>
        <taxon>Bdelloidea</taxon>
        <taxon>Philodinida</taxon>
        <taxon>Philodinidae</taxon>
        <taxon>Rotaria</taxon>
    </lineage>
</organism>
<comment type="caution">
    <text evidence="2">The sequence shown here is derived from an EMBL/GenBank/DDBJ whole genome shotgun (WGS) entry which is preliminary data.</text>
</comment>
<proteinExistence type="predicted"/>
<keyword evidence="1" id="KW-0472">Membrane</keyword>
<dbReference type="EMBL" id="CAJNYV010002368">
    <property type="protein sequence ID" value="CAF3472630.1"/>
    <property type="molecule type" value="Genomic_DNA"/>
</dbReference>
<feature type="transmembrane region" description="Helical" evidence="1">
    <location>
        <begin position="128"/>
        <end position="151"/>
    </location>
</feature>